<dbReference type="InterPro" id="IPR052355">
    <property type="entry name" value="CENP-V-like"/>
</dbReference>
<dbReference type="InterPro" id="IPR011057">
    <property type="entry name" value="Mss4-like_sf"/>
</dbReference>
<dbReference type="InterPro" id="IPR006913">
    <property type="entry name" value="CENP-V/GFA"/>
</dbReference>
<feature type="domain" description="CENP-V/GFA" evidence="4">
    <location>
        <begin position="3"/>
        <end position="118"/>
    </location>
</feature>
<gene>
    <name evidence="5" type="ORF">XaplCFBP3122_10015</name>
</gene>
<dbReference type="EMBL" id="MIGV01000009">
    <property type="protein sequence ID" value="PPT76370.1"/>
    <property type="molecule type" value="Genomic_DNA"/>
</dbReference>
<comment type="caution">
    <text evidence="5">The sequence shown here is derived from an EMBL/GenBank/DDBJ whole genome shotgun (WGS) entry which is preliminary data.</text>
</comment>
<comment type="similarity">
    <text evidence="1">Belongs to the Gfa family.</text>
</comment>
<dbReference type="GO" id="GO:0046872">
    <property type="term" value="F:metal ion binding"/>
    <property type="evidence" value="ECO:0007669"/>
    <property type="project" value="UniProtKB-KW"/>
</dbReference>
<reference evidence="5 6" key="1">
    <citation type="submission" date="2016-08" db="EMBL/GenBank/DDBJ databases">
        <title>Evolution of the type three secretion system and type three effector repertoires in Xanthomonas.</title>
        <authorList>
            <person name="Merda D."/>
            <person name="Briand M."/>
            <person name="Bosis E."/>
            <person name="Rousseau C."/>
            <person name="Portier P."/>
            <person name="Jacques M.-A."/>
            <person name="Fischer-Le Saux M."/>
        </authorList>
    </citation>
    <scope>NUCLEOTIDE SEQUENCE [LARGE SCALE GENOMIC DNA]</scope>
    <source>
        <strain evidence="5 6">CFBP 3122</strain>
    </source>
</reference>
<dbReference type="PANTHER" id="PTHR28620:SF1">
    <property type="entry name" value="CENP-V_GFA DOMAIN-CONTAINING PROTEIN"/>
    <property type="match status" value="1"/>
</dbReference>
<protein>
    <submittedName>
        <fullName evidence="5">Aldehyde-activating protein</fullName>
    </submittedName>
</protein>
<name>A0A2S6Z4Y0_9XANT</name>
<organism evidence="5 6">
    <name type="scientific">Xanthomonas arboricola pv. populi</name>
    <dbReference type="NCBI Taxonomy" id="487823"/>
    <lineage>
        <taxon>Bacteria</taxon>
        <taxon>Pseudomonadati</taxon>
        <taxon>Pseudomonadota</taxon>
        <taxon>Gammaproteobacteria</taxon>
        <taxon>Lysobacterales</taxon>
        <taxon>Lysobacteraceae</taxon>
        <taxon>Xanthomonas</taxon>
    </lineage>
</organism>
<evidence type="ECO:0000313" key="5">
    <source>
        <dbReference type="EMBL" id="PPT76370.1"/>
    </source>
</evidence>
<sequence>MHDAGSCHCGRIAFDLEIDAPITEAYDCNCGSCRRRGGLRRFGMRAQFRTQAGPEALGTYRLNRQHIDHHHCPQCGSAPLGESLKSDTGEAGMAVSPRGVPGLDLAALSMHAVAGASR</sequence>
<dbReference type="GO" id="GO:0016846">
    <property type="term" value="F:carbon-sulfur lyase activity"/>
    <property type="evidence" value="ECO:0007669"/>
    <property type="project" value="InterPro"/>
</dbReference>
<dbReference type="Proteomes" id="UP000238270">
    <property type="component" value="Unassembled WGS sequence"/>
</dbReference>
<accession>A0A2S6Z4Y0</accession>
<evidence type="ECO:0000256" key="2">
    <source>
        <dbReference type="ARBA" id="ARBA00022723"/>
    </source>
</evidence>
<evidence type="ECO:0000313" key="6">
    <source>
        <dbReference type="Proteomes" id="UP000238270"/>
    </source>
</evidence>
<dbReference type="PANTHER" id="PTHR28620">
    <property type="entry name" value="CENTROMERE PROTEIN V"/>
    <property type="match status" value="1"/>
</dbReference>
<dbReference type="RefSeq" id="WP_104597943.1">
    <property type="nucleotide sequence ID" value="NZ_MIGV01000009.1"/>
</dbReference>
<dbReference type="AlphaFoldDB" id="A0A2S6Z4Y0"/>
<keyword evidence="3" id="KW-0862">Zinc</keyword>
<evidence type="ECO:0000256" key="3">
    <source>
        <dbReference type="ARBA" id="ARBA00022833"/>
    </source>
</evidence>
<dbReference type="SUPFAM" id="SSF51316">
    <property type="entry name" value="Mss4-like"/>
    <property type="match status" value="1"/>
</dbReference>
<proteinExistence type="inferred from homology"/>
<keyword evidence="2" id="KW-0479">Metal-binding</keyword>
<dbReference type="Gene3D" id="2.170.150.70">
    <property type="match status" value="1"/>
</dbReference>
<dbReference type="PROSITE" id="PS51891">
    <property type="entry name" value="CENP_V_GFA"/>
    <property type="match status" value="1"/>
</dbReference>
<evidence type="ECO:0000256" key="1">
    <source>
        <dbReference type="ARBA" id="ARBA00005495"/>
    </source>
</evidence>
<evidence type="ECO:0000259" key="4">
    <source>
        <dbReference type="PROSITE" id="PS51891"/>
    </source>
</evidence>
<dbReference type="Pfam" id="PF04828">
    <property type="entry name" value="GFA"/>
    <property type="match status" value="1"/>
</dbReference>